<dbReference type="Proteomes" id="UP001217044">
    <property type="component" value="Plasmid pDATS01"/>
</dbReference>
<proteinExistence type="inferred from homology"/>
<dbReference type="InterPro" id="IPR036513">
    <property type="entry name" value="STAS_dom_sf"/>
</dbReference>
<evidence type="ECO:0000259" key="3">
    <source>
        <dbReference type="PROSITE" id="PS50801"/>
    </source>
</evidence>
<gene>
    <name evidence="4" type="ORF">M8445_16405</name>
</gene>
<comment type="similarity">
    <text evidence="1 2">Belongs to the anti-sigma-factor antagonist family.</text>
</comment>
<evidence type="ECO:0000313" key="5">
    <source>
        <dbReference type="Proteomes" id="UP001217044"/>
    </source>
</evidence>
<dbReference type="InterPro" id="IPR002645">
    <property type="entry name" value="STAS_dom"/>
</dbReference>
<keyword evidence="4" id="KW-0614">Plasmid</keyword>
<dbReference type="NCBIfam" id="TIGR00377">
    <property type="entry name" value="ant_ant_sig"/>
    <property type="match status" value="1"/>
</dbReference>
<sequence length="104" mass="10957">MSFSYSASGSHLILAGRLDAQNAAELRQTIRDHVAAHTGNVTADLSDVPFMDSSALAALVAALKDCRRQGRTLSLTGASASVRELLSLTMLDRIFGLSVSGVRP</sequence>
<organism evidence="4 5">
    <name type="scientific">Deinococcus aquaticus</name>
    <dbReference type="NCBI Taxonomy" id="328692"/>
    <lineage>
        <taxon>Bacteria</taxon>
        <taxon>Thermotogati</taxon>
        <taxon>Deinococcota</taxon>
        <taxon>Deinococci</taxon>
        <taxon>Deinococcales</taxon>
        <taxon>Deinococcaceae</taxon>
        <taxon>Deinococcus</taxon>
    </lineage>
</organism>
<evidence type="ECO:0000256" key="1">
    <source>
        <dbReference type="ARBA" id="ARBA00009013"/>
    </source>
</evidence>
<dbReference type="SUPFAM" id="SSF52091">
    <property type="entry name" value="SpoIIaa-like"/>
    <property type="match status" value="1"/>
</dbReference>
<dbReference type="Gene3D" id="3.30.750.24">
    <property type="entry name" value="STAS domain"/>
    <property type="match status" value="1"/>
</dbReference>
<dbReference type="PROSITE" id="PS50801">
    <property type="entry name" value="STAS"/>
    <property type="match status" value="1"/>
</dbReference>
<dbReference type="PANTHER" id="PTHR33495:SF2">
    <property type="entry name" value="ANTI-SIGMA FACTOR ANTAGONIST TM_1081-RELATED"/>
    <property type="match status" value="1"/>
</dbReference>
<dbReference type="CDD" id="cd07043">
    <property type="entry name" value="STAS_anti-anti-sigma_factors"/>
    <property type="match status" value="1"/>
</dbReference>
<dbReference type="PANTHER" id="PTHR33495">
    <property type="entry name" value="ANTI-SIGMA FACTOR ANTAGONIST TM_1081-RELATED-RELATED"/>
    <property type="match status" value="1"/>
</dbReference>
<accession>A0ABY7V6C0</accession>
<dbReference type="InterPro" id="IPR003658">
    <property type="entry name" value="Anti-sigma_ant"/>
</dbReference>
<feature type="domain" description="STAS" evidence="3">
    <location>
        <begin position="12"/>
        <end position="104"/>
    </location>
</feature>
<keyword evidence="5" id="KW-1185">Reference proteome</keyword>
<dbReference type="EMBL" id="CP115166">
    <property type="protein sequence ID" value="WDA60275.1"/>
    <property type="molecule type" value="Genomic_DNA"/>
</dbReference>
<dbReference type="RefSeq" id="WP_273991057.1">
    <property type="nucleotide sequence ID" value="NZ_BAABQT010000004.1"/>
</dbReference>
<reference evidence="4 5" key="1">
    <citation type="submission" date="2022-12" db="EMBL/GenBank/DDBJ databases">
        <title>Genome Sequence of Deinococcus aquaticus Type Strain PB314.</title>
        <authorList>
            <person name="Albert C."/>
            <person name="Hill J."/>
            <person name="Boren L."/>
            <person name="Scholz-Ng S."/>
            <person name="Fatema N."/>
            <person name="Grosso R."/>
            <person name="Soboslay E."/>
            <person name="Tuohy J."/>
        </authorList>
    </citation>
    <scope>NUCLEOTIDE SEQUENCE [LARGE SCALE GENOMIC DNA]</scope>
    <source>
        <strain evidence="4 5">PB-314</strain>
        <plasmid evidence="4 5">pDATS01</plasmid>
    </source>
</reference>
<protein>
    <recommendedName>
        <fullName evidence="2">Anti-sigma factor antagonist</fullName>
    </recommendedName>
</protein>
<evidence type="ECO:0000256" key="2">
    <source>
        <dbReference type="RuleBase" id="RU003749"/>
    </source>
</evidence>
<evidence type="ECO:0000313" key="4">
    <source>
        <dbReference type="EMBL" id="WDA60275.1"/>
    </source>
</evidence>
<dbReference type="Pfam" id="PF01740">
    <property type="entry name" value="STAS"/>
    <property type="match status" value="1"/>
</dbReference>
<name>A0ABY7V6C0_9DEIO</name>
<geneLocation type="plasmid" evidence="4 5">
    <name>pDATS01</name>
</geneLocation>